<evidence type="ECO:0000313" key="2">
    <source>
        <dbReference type="Proteomes" id="UP000095472"/>
    </source>
</evidence>
<keyword evidence="2" id="KW-1185">Reference proteome</keyword>
<gene>
    <name evidence="1" type="ORF">BH720_028940</name>
</gene>
<name>A0ACD5GRD1_9CYAN</name>
<protein>
    <submittedName>
        <fullName evidence="1">Uncharacterized protein</fullName>
    </submittedName>
</protein>
<organism evidence="1 2">
    <name type="scientific">Desertifilum tharense IPPAS B-1220</name>
    <dbReference type="NCBI Taxonomy" id="1781255"/>
    <lineage>
        <taxon>Bacteria</taxon>
        <taxon>Bacillati</taxon>
        <taxon>Cyanobacteriota</taxon>
        <taxon>Cyanophyceae</taxon>
        <taxon>Desertifilales</taxon>
        <taxon>Desertifilaceae</taxon>
        <taxon>Desertifilum</taxon>
    </lineage>
</organism>
<accession>A0ACD5GRD1</accession>
<dbReference type="Proteomes" id="UP000095472">
    <property type="component" value="Chromosome"/>
</dbReference>
<proteinExistence type="predicted"/>
<evidence type="ECO:0000313" key="1">
    <source>
        <dbReference type="EMBL" id="XPM63330.1"/>
    </source>
</evidence>
<dbReference type="EMBL" id="CP182909">
    <property type="protein sequence ID" value="XPM63330.1"/>
    <property type="molecule type" value="Genomic_DNA"/>
</dbReference>
<reference evidence="1 2" key="1">
    <citation type="journal article" date="2016" name="Genome Announc.">
        <title>Draft Genome Sequence of the Thermotolerant Cyanobacterium Desertifilum sp. IPPAS B-1220.</title>
        <authorList>
            <person name="Mironov K.S."/>
            <person name="Sinetova M.A."/>
            <person name="Bolatkhan K."/>
            <person name="Zayadan B.K."/>
            <person name="Ustinova V.V."/>
            <person name="Kupriyanova E.V."/>
            <person name="Skrypnik A.N."/>
            <person name="Gogoleva N.E."/>
            <person name="Gogolev Y.V."/>
            <person name="Los D.A."/>
        </authorList>
    </citation>
    <scope>NUCLEOTIDE SEQUENCE [LARGE SCALE GENOMIC DNA]</scope>
    <source>
        <strain evidence="1 2">IPPAS B-1220</strain>
    </source>
</reference>
<sequence>MNPPTLFPLSTQHSALSTQHSALSTQHSLPTQHSALYTQHSEIPHPLPTPRPTL</sequence>